<comment type="caution">
    <text evidence="3">The sequence shown here is derived from an EMBL/GenBank/DDBJ whole genome shotgun (WGS) entry which is preliminary data.</text>
</comment>
<reference evidence="3 4" key="1">
    <citation type="submission" date="2018-11" db="EMBL/GenBank/DDBJ databases">
        <title>Genomic Encyclopedia of Type Strains, Phase IV (KMG-IV): sequencing the most valuable type-strain genomes for metagenomic binning, comparative biology and taxonomic classification.</title>
        <authorList>
            <person name="Goeker M."/>
        </authorList>
    </citation>
    <scope>NUCLEOTIDE SEQUENCE [LARGE SCALE GENOMIC DNA]</scope>
    <source>
        <strain evidence="3 4">DSM 5900</strain>
    </source>
</reference>
<dbReference type="Gene3D" id="3.30.9.10">
    <property type="entry name" value="D-Amino Acid Oxidase, subunit A, domain 2"/>
    <property type="match status" value="1"/>
</dbReference>
<organism evidence="3 4">
    <name type="scientific">Stella humosa</name>
    <dbReference type="NCBI Taxonomy" id="94"/>
    <lineage>
        <taxon>Bacteria</taxon>
        <taxon>Pseudomonadati</taxon>
        <taxon>Pseudomonadota</taxon>
        <taxon>Alphaproteobacteria</taxon>
        <taxon>Rhodospirillales</taxon>
        <taxon>Stellaceae</taxon>
        <taxon>Stella</taxon>
    </lineage>
</organism>
<keyword evidence="1" id="KW-0560">Oxidoreductase</keyword>
<dbReference type="OrthoDB" id="9806601at2"/>
<dbReference type="InterPro" id="IPR006076">
    <property type="entry name" value="FAD-dep_OxRdtase"/>
</dbReference>
<feature type="domain" description="FAD dependent oxidoreductase" evidence="2">
    <location>
        <begin position="40"/>
        <end position="392"/>
    </location>
</feature>
<evidence type="ECO:0000313" key="3">
    <source>
        <dbReference type="EMBL" id="ROQ01991.1"/>
    </source>
</evidence>
<evidence type="ECO:0000313" key="4">
    <source>
        <dbReference type="Proteomes" id="UP000278222"/>
    </source>
</evidence>
<dbReference type="RefSeq" id="WP_123688695.1">
    <property type="nucleotide sequence ID" value="NZ_AP019700.1"/>
</dbReference>
<keyword evidence="4" id="KW-1185">Reference proteome</keyword>
<dbReference type="Pfam" id="PF01266">
    <property type="entry name" value="DAO"/>
    <property type="match status" value="1"/>
</dbReference>
<name>A0A3N1ME25_9PROT</name>
<evidence type="ECO:0000256" key="1">
    <source>
        <dbReference type="ARBA" id="ARBA00023002"/>
    </source>
</evidence>
<protein>
    <submittedName>
        <fullName evidence="3">Glycine/D-amino acid oxidase-like deaminating enzyme</fullName>
    </submittedName>
</protein>
<dbReference type="AlphaFoldDB" id="A0A3N1ME25"/>
<dbReference type="GO" id="GO:0016491">
    <property type="term" value="F:oxidoreductase activity"/>
    <property type="evidence" value="ECO:0007669"/>
    <property type="project" value="UniProtKB-KW"/>
</dbReference>
<dbReference type="InterPro" id="IPR036188">
    <property type="entry name" value="FAD/NAD-bd_sf"/>
</dbReference>
<sequence length="435" mass="46162">MADSDRIVLSGKAPLPRSLWAATARPPIPALPLAGETEADVVVVGGGFTGLSAALHLAERGLKLVLLEAAEPGWGASGRNGGQVIAGLKAMPAEIIAKHGRERGKQIVDLVGGTADFLFDLIRRHGIECDAERKGWVQAAHSDKALAAVAGRVADWQAHDAPVRMVDRAEMARILGTGDYVGGMVDARDGALNPLGYARGLADAAQRLGARIHGGSPVTRVTQRGAGWQVTTAAGSVTAPKVLIGTNAYTTDFWPGLAASVVPVSSFQVATAPLTDNLRRTILPEGHVLSDTRRLLRYFRLDAQGRMVMGGRGTFKNDIDSGDTARLRRWVGELFPALSDIAYEYHWSGNVAVNLDHWPHLHALAPGVWAALGYNGRGVAMASRMGALLADLAAGVPAAKIAFPITPLRPIPFHGMRRAVLPVMTAWYGVLDRLQ</sequence>
<evidence type="ECO:0000259" key="2">
    <source>
        <dbReference type="Pfam" id="PF01266"/>
    </source>
</evidence>
<dbReference type="SUPFAM" id="SSF51905">
    <property type="entry name" value="FAD/NAD(P)-binding domain"/>
    <property type="match status" value="1"/>
</dbReference>
<dbReference type="EMBL" id="RJKX01000011">
    <property type="protein sequence ID" value="ROQ01991.1"/>
    <property type="molecule type" value="Genomic_DNA"/>
</dbReference>
<proteinExistence type="predicted"/>
<dbReference type="PANTHER" id="PTHR13847">
    <property type="entry name" value="SARCOSINE DEHYDROGENASE-RELATED"/>
    <property type="match status" value="1"/>
</dbReference>
<dbReference type="Proteomes" id="UP000278222">
    <property type="component" value="Unassembled WGS sequence"/>
</dbReference>
<gene>
    <name evidence="3" type="ORF">EDC65_1178</name>
</gene>
<dbReference type="Gene3D" id="3.50.50.60">
    <property type="entry name" value="FAD/NAD(P)-binding domain"/>
    <property type="match status" value="1"/>
</dbReference>
<dbReference type="PANTHER" id="PTHR13847:SF281">
    <property type="entry name" value="FAD DEPENDENT OXIDOREDUCTASE DOMAIN-CONTAINING PROTEIN"/>
    <property type="match status" value="1"/>
</dbReference>
<accession>A0A3N1ME25</accession>
<dbReference type="GO" id="GO:0005737">
    <property type="term" value="C:cytoplasm"/>
    <property type="evidence" value="ECO:0007669"/>
    <property type="project" value="TreeGrafter"/>
</dbReference>